<proteinExistence type="predicted"/>
<evidence type="ECO:0000313" key="3">
    <source>
        <dbReference type="EnsemblMetazoa" id="Aqu2.1.01692_001"/>
    </source>
</evidence>
<dbReference type="AlphaFoldDB" id="A0A1X7SHW4"/>
<accession>A0A1X7SHW4</accession>
<organism evidence="3">
    <name type="scientific">Amphimedon queenslandica</name>
    <name type="common">Sponge</name>
    <dbReference type="NCBI Taxonomy" id="400682"/>
    <lineage>
        <taxon>Eukaryota</taxon>
        <taxon>Metazoa</taxon>
        <taxon>Porifera</taxon>
        <taxon>Demospongiae</taxon>
        <taxon>Heteroscleromorpha</taxon>
        <taxon>Haplosclerida</taxon>
        <taxon>Niphatidae</taxon>
        <taxon>Amphimedon</taxon>
    </lineage>
</organism>
<dbReference type="PANTHER" id="PTHR11477">
    <property type="entry name" value="TRANSCRIPTION FACTOR S-II ZINC FINGER DOMAIN-CONTAINING PROTEIN"/>
    <property type="match status" value="1"/>
</dbReference>
<dbReference type="eggNOG" id="KOG1634">
    <property type="taxonomic scope" value="Eukaryota"/>
</dbReference>
<evidence type="ECO:0000259" key="2">
    <source>
        <dbReference type="PROSITE" id="PS51321"/>
    </source>
</evidence>
<protein>
    <recommendedName>
        <fullName evidence="2">TFIIS central domain-containing protein</fullName>
    </recommendedName>
</protein>
<dbReference type="PANTHER" id="PTHR11477:SF51">
    <property type="entry name" value="PROTEIN PARTNER OF SNF, ISOFORM B"/>
    <property type="match status" value="1"/>
</dbReference>
<reference evidence="3" key="1">
    <citation type="submission" date="2017-05" db="UniProtKB">
        <authorList>
            <consortium name="EnsemblMetazoa"/>
        </authorList>
    </citation>
    <scope>IDENTIFICATION</scope>
</reference>
<dbReference type="SUPFAM" id="SSF46942">
    <property type="entry name" value="Elongation factor TFIIS domain 2"/>
    <property type="match status" value="1"/>
</dbReference>
<dbReference type="Pfam" id="PF07500">
    <property type="entry name" value="TFIIS_M"/>
    <property type="match status" value="1"/>
</dbReference>
<dbReference type="GO" id="GO:0005634">
    <property type="term" value="C:nucleus"/>
    <property type="evidence" value="ECO:0007669"/>
    <property type="project" value="TreeGrafter"/>
</dbReference>
<dbReference type="InterPro" id="IPR003618">
    <property type="entry name" value="TFIIS_cen_dom"/>
</dbReference>
<dbReference type="EnsemblMetazoa" id="Aqu2.1.01692_001">
    <property type="protein sequence ID" value="Aqu2.1.01692_001"/>
    <property type="gene ID" value="Aqu2.1.01692"/>
</dbReference>
<dbReference type="STRING" id="400682.A0A1X7SHW4"/>
<dbReference type="Gene3D" id="1.10.472.30">
    <property type="entry name" value="Transcription elongation factor S-II, central domain"/>
    <property type="match status" value="1"/>
</dbReference>
<dbReference type="SMART" id="SM00510">
    <property type="entry name" value="TFS2M"/>
    <property type="match status" value="1"/>
</dbReference>
<dbReference type="InterPro" id="IPR036575">
    <property type="entry name" value="TFIIS_cen_dom_sf"/>
</dbReference>
<feature type="compositionally biased region" description="Basic and acidic residues" evidence="1">
    <location>
        <begin position="12"/>
        <end position="24"/>
    </location>
</feature>
<name>A0A1X7SHW4_AMPQE</name>
<dbReference type="OrthoDB" id="1884872at2759"/>
<feature type="region of interest" description="Disordered" evidence="1">
    <location>
        <begin position="1"/>
        <end position="39"/>
    </location>
</feature>
<dbReference type="InParanoid" id="A0A1X7SHW4"/>
<dbReference type="PROSITE" id="PS51321">
    <property type="entry name" value="TFIIS_CENTRAL"/>
    <property type="match status" value="1"/>
</dbReference>
<sequence length="193" mass="22512">LPGSKKVPSSRKSQDEDRKDDESAGSKFNTESVRSHAQKALKQVLHTRSQLVPEEERASDEVILKLSKDIELKLYNLHNQETNQKYRVKCRSLLFNLKDTKNEKILCGELSTKQLVRMSPEQLASRELAEWREKTIKKELEMIQEVAKEELQMSSVVRKMTYKGEVEIERDDVSPLATELSMSFSYRRFLYLM</sequence>
<feature type="domain" description="TFIIS central" evidence="2">
    <location>
        <begin position="33"/>
        <end position="151"/>
    </location>
</feature>
<dbReference type="eggNOG" id="KOG0017">
    <property type="taxonomic scope" value="Eukaryota"/>
</dbReference>
<dbReference type="GO" id="GO:0006351">
    <property type="term" value="P:DNA-templated transcription"/>
    <property type="evidence" value="ECO:0007669"/>
    <property type="project" value="InterPro"/>
</dbReference>
<evidence type="ECO:0000256" key="1">
    <source>
        <dbReference type="SAM" id="MobiDB-lite"/>
    </source>
</evidence>